<protein>
    <submittedName>
        <fullName evidence="2">Uncharacterized protein</fullName>
    </submittedName>
</protein>
<dbReference type="EMBL" id="JAVRRT010000002">
    <property type="protein sequence ID" value="KAK5174452.1"/>
    <property type="molecule type" value="Genomic_DNA"/>
</dbReference>
<dbReference type="AlphaFoldDB" id="A0AAV9PMD0"/>
<gene>
    <name evidence="2" type="ORF">LTR77_001532</name>
</gene>
<organism evidence="2 3">
    <name type="scientific">Saxophila tyrrhenica</name>
    <dbReference type="NCBI Taxonomy" id="1690608"/>
    <lineage>
        <taxon>Eukaryota</taxon>
        <taxon>Fungi</taxon>
        <taxon>Dikarya</taxon>
        <taxon>Ascomycota</taxon>
        <taxon>Pezizomycotina</taxon>
        <taxon>Dothideomycetes</taxon>
        <taxon>Dothideomycetidae</taxon>
        <taxon>Mycosphaerellales</taxon>
        <taxon>Extremaceae</taxon>
        <taxon>Saxophila</taxon>
    </lineage>
</organism>
<dbReference type="GeneID" id="89922880"/>
<evidence type="ECO:0000313" key="2">
    <source>
        <dbReference type="EMBL" id="KAK5174452.1"/>
    </source>
</evidence>
<evidence type="ECO:0000256" key="1">
    <source>
        <dbReference type="SAM" id="Phobius"/>
    </source>
</evidence>
<evidence type="ECO:0000313" key="3">
    <source>
        <dbReference type="Proteomes" id="UP001337655"/>
    </source>
</evidence>
<reference evidence="2 3" key="1">
    <citation type="submission" date="2023-08" db="EMBL/GenBank/DDBJ databases">
        <title>Black Yeasts Isolated from many extreme environments.</title>
        <authorList>
            <person name="Coleine C."/>
            <person name="Stajich J.E."/>
            <person name="Selbmann L."/>
        </authorList>
    </citation>
    <scope>NUCLEOTIDE SEQUENCE [LARGE SCALE GENOMIC DNA]</scope>
    <source>
        <strain evidence="2 3">CCFEE 5935</strain>
    </source>
</reference>
<keyword evidence="1" id="KW-0472">Membrane</keyword>
<keyword evidence="3" id="KW-1185">Reference proteome</keyword>
<sequence length="119" mass="13715">MSTGAVVAAAVVPLCILSLLLGICVFFSLREVRKMLRLVYPSAGFEKVKKENTEDWSREGSRIKLRNERFHSERPRSVERDAYDGQHDEREVEKELVYRRQAVHADVRQAKGQGTRPCR</sequence>
<dbReference type="Proteomes" id="UP001337655">
    <property type="component" value="Unassembled WGS sequence"/>
</dbReference>
<comment type="caution">
    <text evidence="2">The sequence shown here is derived from an EMBL/GenBank/DDBJ whole genome shotgun (WGS) entry which is preliminary data.</text>
</comment>
<proteinExistence type="predicted"/>
<feature type="transmembrane region" description="Helical" evidence="1">
    <location>
        <begin position="6"/>
        <end position="29"/>
    </location>
</feature>
<keyword evidence="1" id="KW-0812">Transmembrane</keyword>
<keyword evidence="1" id="KW-1133">Transmembrane helix</keyword>
<accession>A0AAV9PMD0</accession>
<name>A0AAV9PMD0_9PEZI</name>
<dbReference type="RefSeq" id="XP_064663121.1">
    <property type="nucleotide sequence ID" value="XM_064798794.1"/>
</dbReference>